<evidence type="ECO:0000313" key="2">
    <source>
        <dbReference type="EMBL" id="KJF18291.1"/>
    </source>
</evidence>
<keyword evidence="1" id="KW-1133">Transmembrane helix</keyword>
<dbReference type="AlphaFoldDB" id="A0A0D8HMH2"/>
<comment type="caution">
    <text evidence="2">The sequence shown here is derived from an EMBL/GenBank/DDBJ whole genome shotgun (WGS) entry which is preliminary data.</text>
</comment>
<organism evidence="2 3">
    <name type="scientific">Acidithrix ferrooxidans</name>
    <dbReference type="NCBI Taxonomy" id="1280514"/>
    <lineage>
        <taxon>Bacteria</taxon>
        <taxon>Bacillati</taxon>
        <taxon>Actinomycetota</taxon>
        <taxon>Acidimicrobiia</taxon>
        <taxon>Acidimicrobiales</taxon>
        <taxon>Acidimicrobiaceae</taxon>
        <taxon>Acidithrix</taxon>
    </lineage>
</organism>
<feature type="transmembrane region" description="Helical" evidence="1">
    <location>
        <begin position="12"/>
        <end position="35"/>
    </location>
</feature>
<evidence type="ECO:0000256" key="1">
    <source>
        <dbReference type="SAM" id="Phobius"/>
    </source>
</evidence>
<keyword evidence="3" id="KW-1185">Reference proteome</keyword>
<keyword evidence="1" id="KW-0472">Membrane</keyword>
<protein>
    <submittedName>
        <fullName evidence="2">Uncharacterized protein</fullName>
    </submittedName>
</protein>
<dbReference type="EMBL" id="JXYS01000019">
    <property type="protein sequence ID" value="KJF18291.1"/>
    <property type="molecule type" value="Genomic_DNA"/>
</dbReference>
<proteinExistence type="predicted"/>
<sequence length="70" mass="7811">MAVKGKILDFALKILEFPMGLSGLGYLVLLMFTYYKSLPNKECGLSGHYICTIRSNYLNACGSVSLRCKR</sequence>
<dbReference type="Proteomes" id="UP000032360">
    <property type="component" value="Unassembled WGS sequence"/>
</dbReference>
<name>A0A0D8HMH2_9ACTN</name>
<reference evidence="2 3" key="1">
    <citation type="submission" date="2015-01" db="EMBL/GenBank/DDBJ databases">
        <title>Draft genome of the acidophilic iron oxidizer Acidithrix ferrooxidans strain Py-F3.</title>
        <authorList>
            <person name="Poehlein A."/>
            <person name="Eisen S."/>
            <person name="Schloemann M."/>
            <person name="Johnson B.D."/>
            <person name="Daniel R."/>
            <person name="Muehling M."/>
        </authorList>
    </citation>
    <scope>NUCLEOTIDE SEQUENCE [LARGE SCALE GENOMIC DNA]</scope>
    <source>
        <strain evidence="2 3">Py-F3</strain>
    </source>
</reference>
<dbReference type="STRING" id="1280514.AXFE_08260"/>
<gene>
    <name evidence="2" type="ORF">AXFE_08260</name>
</gene>
<accession>A0A0D8HMH2</accession>
<keyword evidence="1" id="KW-0812">Transmembrane</keyword>
<evidence type="ECO:0000313" key="3">
    <source>
        <dbReference type="Proteomes" id="UP000032360"/>
    </source>
</evidence>